<dbReference type="Pfam" id="PF03547">
    <property type="entry name" value="Mem_trans"/>
    <property type="match status" value="1"/>
</dbReference>
<dbReference type="AlphaFoldDB" id="A0A5C3MTJ9"/>
<evidence type="ECO:0000313" key="7">
    <source>
        <dbReference type="EMBL" id="TFK48082.1"/>
    </source>
</evidence>
<evidence type="ECO:0000256" key="6">
    <source>
        <dbReference type="SAM" id="Phobius"/>
    </source>
</evidence>
<sequence>MLDVGQLLWVSVRPLIRLLITAGFGFAITKADIFPPVAARGAGQIALNITLPSLMFSKILPAFNSDNISALGPLVFVAILYEVIGIVMAWIIKQFFWVPHRFRHGIIVAGGWANYGDIPTSVIMSLTATAPFNGTSDQNLAVAYCSAFIFVFLITLFPCGAHRWIAMDFTGPEVTDEEAREAMRLKRKRILQATLHPLSLLSIGKLRSHHDLESVNELDEKSVTQKEQEPPHLLGGKNIAPVVEGLDEDRLRSGKHVSFYPDDATTVFGGPSQVHSPAHTEFVPSRFASPAPTVVHDDTQNAEADAQLTADAPATTTLPTVASPVPSLTRTRRLRSQFATFLRSVLSPPSLAILIAFPLALIQPLKALFVPVDNSPIPNAPDGQPPLAFIMDAAQFIGAASVPLGLICLGSAMARLRMPKGGLEGWARLPVGAIGTLAVGKVLLMPVLGVLICQGLTNAGVIAKDDNVLRFVCIFFSCLPTATTQILLTQVYSGTGTAEHLSVFLIPQYILMFISMVVLTAYSLNLIF</sequence>
<dbReference type="Proteomes" id="UP000305948">
    <property type="component" value="Unassembled WGS sequence"/>
</dbReference>
<dbReference type="GO" id="GO:0055085">
    <property type="term" value="P:transmembrane transport"/>
    <property type="evidence" value="ECO:0007669"/>
    <property type="project" value="InterPro"/>
</dbReference>
<accession>A0A5C3MTJ9</accession>
<reference evidence="7 8" key="1">
    <citation type="journal article" date="2019" name="Nat. Ecol. Evol.">
        <title>Megaphylogeny resolves global patterns of mushroom evolution.</title>
        <authorList>
            <person name="Varga T."/>
            <person name="Krizsan K."/>
            <person name="Foldi C."/>
            <person name="Dima B."/>
            <person name="Sanchez-Garcia M."/>
            <person name="Sanchez-Ramirez S."/>
            <person name="Szollosi G.J."/>
            <person name="Szarkandi J.G."/>
            <person name="Papp V."/>
            <person name="Albert L."/>
            <person name="Andreopoulos W."/>
            <person name="Angelini C."/>
            <person name="Antonin V."/>
            <person name="Barry K.W."/>
            <person name="Bougher N.L."/>
            <person name="Buchanan P."/>
            <person name="Buyck B."/>
            <person name="Bense V."/>
            <person name="Catcheside P."/>
            <person name="Chovatia M."/>
            <person name="Cooper J."/>
            <person name="Damon W."/>
            <person name="Desjardin D."/>
            <person name="Finy P."/>
            <person name="Geml J."/>
            <person name="Haridas S."/>
            <person name="Hughes K."/>
            <person name="Justo A."/>
            <person name="Karasinski D."/>
            <person name="Kautmanova I."/>
            <person name="Kiss B."/>
            <person name="Kocsube S."/>
            <person name="Kotiranta H."/>
            <person name="LaButti K.M."/>
            <person name="Lechner B.E."/>
            <person name="Liimatainen K."/>
            <person name="Lipzen A."/>
            <person name="Lukacs Z."/>
            <person name="Mihaltcheva S."/>
            <person name="Morgado L.N."/>
            <person name="Niskanen T."/>
            <person name="Noordeloos M.E."/>
            <person name="Ohm R.A."/>
            <person name="Ortiz-Santana B."/>
            <person name="Ovrebo C."/>
            <person name="Racz N."/>
            <person name="Riley R."/>
            <person name="Savchenko A."/>
            <person name="Shiryaev A."/>
            <person name="Soop K."/>
            <person name="Spirin V."/>
            <person name="Szebenyi C."/>
            <person name="Tomsovsky M."/>
            <person name="Tulloss R.E."/>
            <person name="Uehling J."/>
            <person name="Grigoriev I.V."/>
            <person name="Vagvolgyi C."/>
            <person name="Papp T."/>
            <person name="Martin F.M."/>
            <person name="Miettinen O."/>
            <person name="Hibbett D.S."/>
            <person name="Nagy L.G."/>
        </authorList>
    </citation>
    <scope>NUCLEOTIDE SEQUENCE [LARGE SCALE GENOMIC DNA]</scope>
    <source>
        <strain evidence="7 8">OMC1185</strain>
    </source>
</reference>
<feature type="transmembrane region" description="Helical" evidence="6">
    <location>
        <begin position="340"/>
        <end position="362"/>
    </location>
</feature>
<feature type="transmembrane region" description="Helical" evidence="6">
    <location>
        <begin position="70"/>
        <end position="92"/>
    </location>
</feature>
<evidence type="ECO:0000256" key="5">
    <source>
        <dbReference type="SAM" id="MobiDB-lite"/>
    </source>
</evidence>
<organism evidence="7 8">
    <name type="scientific">Heliocybe sulcata</name>
    <dbReference type="NCBI Taxonomy" id="5364"/>
    <lineage>
        <taxon>Eukaryota</taxon>
        <taxon>Fungi</taxon>
        <taxon>Dikarya</taxon>
        <taxon>Basidiomycota</taxon>
        <taxon>Agaricomycotina</taxon>
        <taxon>Agaricomycetes</taxon>
        <taxon>Gloeophyllales</taxon>
        <taxon>Gloeophyllaceae</taxon>
        <taxon>Heliocybe</taxon>
    </lineage>
</organism>
<dbReference type="STRING" id="5364.A0A5C3MTJ9"/>
<feature type="transmembrane region" description="Helical" evidence="6">
    <location>
        <begin position="501"/>
        <end position="524"/>
    </location>
</feature>
<evidence type="ECO:0000256" key="2">
    <source>
        <dbReference type="ARBA" id="ARBA00022692"/>
    </source>
</evidence>
<keyword evidence="8" id="KW-1185">Reference proteome</keyword>
<gene>
    <name evidence="7" type="ORF">OE88DRAFT_1714286</name>
</gene>
<keyword evidence="2 6" id="KW-0812">Transmembrane</keyword>
<feature type="region of interest" description="Disordered" evidence="5">
    <location>
        <begin position="217"/>
        <end position="237"/>
    </location>
</feature>
<dbReference type="EMBL" id="ML213521">
    <property type="protein sequence ID" value="TFK48082.1"/>
    <property type="molecule type" value="Genomic_DNA"/>
</dbReference>
<dbReference type="InterPro" id="IPR040254">
    <property type="entry name" value="Ecm3-like"/>
</dbReference>
<protein>
    <submittedName>
        <fullName evidence="7">Auxin efflux carrier</fullName>
    </submittedName>
</protein>
<dbReference type="PANTHER" id="PTHR31274:SF1">
    <property type="entry name" value="AGL149CP"/>
    <property type="match status" value="1"/>
</dbReference>
<feature type="transmembrane region" description="Helical" evidence="6">
    <location>
        <begin position="15"/>
        <end position="33"/>
    </location>
</feature>
<dbReference type="OrthoDB" id="435607at2759"/>
<evidence type="ECO:0000256" key="4">
    <source>
        <dbReference type="ARBA" id="ARBA00023136"/>
    </source>
</evidence>
<feature type="transmembrane region" description="Helical" evidence="6">
    <location>
        <begin position="393"/>
        <end position="414"/>
    </location>
</feature>
<evidence type="ECO:0000256" key="1">
    <source>
        <dbReference type="ARBA" id="ARBA00004141"/>
    </source>
</evidence>
<dbReference type="GO" id="GO:0016020">
    <property type="term" value="C:membrane"/>
    <property type="evidence" value="ECO:0007669"/>
    <property type="project" value="UniProtKB-SubCell"/>
</dbReference>
<evidence type="ECO:0000313" key="8">
    <source>
        <dbReference type="Proteomes" id="UP000305948"/>
    </source>
</evidence>
<keyword evidence="3 6" id="KW-1133">Transmembrane helix</keyword>
<feature type="transmembrane region" description="Helical" evidence="6">
    <location>
        <begin position="140"/>
        <end position="159"/>
    </location>
</feature>
<keyword evidence="4 6" id="KW-0472">Membrane</keyword>
<dbReference type="PANTHER" id="PTHR31274">
    <property type="entry name" value="PROTEIN ECM3"/>
    <property type="match status" value="1"/>
</dbReference>
<feature type="transmembrane region" description="Helical" evidence="6">
    <location>
        <begin position="104"/>
        <end position="128"/>
    </location>
</feature>
<feature type="transmembrane region" description="Helical" evidence="6">
    <location>
        <begin position="468"/>
        <end position="489"/>
    </location>
</feature>
<dbReference type="InterPro" id="IPR004776">
    <property type="entry name" value="Mem_transp_PIN-like"/>
</dbReference>
<proteinExistence type="predicted"/>
<name>A0A5C3MTJ9_9AGAM</name>
<evidence type="ECO:0000256" key="3">
    <source>
        <dbReference type="ARBA" id="ARBA00022989"/>
    </source>
</evidence>
<comment type="subcellular location">
    <subcellularLocation>
        <location evidence="1">Membrane</location>
        <topology evidence="1">Multi-pass membrane protein</topology>
    </subcellularLocation>
</comment>
<feature type="compositionally biased region" description="Basic and acidic residues" evidence="5">
    <location>
        <begin position="217"/>
        <end position="230"/>
    </location>
</feature>